<feature type="transmembrane region" description="Helical" evidence="7">
    <location>
        <begin position="313"/>
        <end position="338"/>
    </location>
</feature>
<evidence type="ECO:0000256" key="5">
    <source>
        <dbReference type="ARBA" id="ARBA00022989"/>
    </source>
</evidence>
<accession>A0A1F5NT27</accession>
<evidence type="ECO:0000313" key="10">
    <source>
        <dbReference type="Proteomes" id="UP000178892"/>
    </source>
</evidence>
<dbReference type="GO" id="GO:0022857">
    <property type="term" value="F:transmembrane transporter activity"/>
    <property type="evidence" value="ECO:0007669"/>
    <property type="project" value="InterPro"/>
</dbReference>
<evidence type="ECO:0000256" key="1">
    <source>
        <dbReference type="ARBA" id="ARBA00004651"/>
    </source>
</evidence>
<dbReference type="InterPro" id="IPR036259">
    <property type="entry name" value="MFS_trans_sf"/>
</dbReference>
<dbReference type="STRING" id="1817825.A2720_04485"/>
<evidence type="ECO:0000256" key="2">
    <source>
        <dbReference type="ARBA" id="ARBA00022448"/>
    </source>
</evidence>
<dbReference type="CDD" id="cd06173">
    <property type="entry name" value="MFS_MefA_like"/>
    <property type="match status" value="1"/>
</dbReference>
<dbReference type="InterPro" id="IPR020846">
    <property type="entry name" value="MFS_dom"/>
</dbReference>
<feature type="transmembrane region" description="Helical" evidence="7">
    <location>
        <begin position="223"/>
        <end position="246"/>
    </location>
</feature>
<feature type="transmembrane region" description="Helical" evidence="7">
    <location>
        <begin position="169"/>
        <end position="191"/>
    </location>
</feature>
<keyword evidence="6 7" id="KW-0472">Membrane</keyword>
<keyword evidence="4 7" id="KW-0812">Transmembrane</keyword>
<proteinExistence type="predicted"/>
<dbReference type="InterPro" id="IPR011701">
    <property type="entry name" value="MFS"/>
</dbReference>
<evidence type="ECO:0000259" key="8">
    <source>
        <dbReference type="PROSITE" id="PS50850"/>
    </source>
</evidence>
<dbReference type="Pfam" id="PF07690">
    <property type="entry name" value="MFS_1"/>
    <property type="match status" value="1"/>
</dbReference>
<feature type="domain" description="Major facilitator superfamily (MFS) profile" evidence="8">
    <location>
        <begin position="1"/>
        <end position="401"/>
    </location>
</feature>
<gene>
    <name evidence="9" type="ORF">A2720_04485</name>
</gene>
<dbReference type="PANTHER" id="PTHR43266">
    <property type="entry name" value="MACROLIDE-EFFLUX PROTEIN"/>
    <property type="match status" value="1"/>
</dbReference>
<feature type="transmembrane region" description="Helical" evidence="7">
    <location>
        <begin position="141"/>
        <end position="163"/>
    </location>
</feature>
<dbReference type="EMBL" id="MFEL01000018">
    <property type="protein sequence ID" value="OGE80788.1"/>
    <property type="molecule type" value="Genomic_DNA"/>
</dbReference>
<dbReference type="AlphaFoldDB" id="A0A1F5NT27"/>
<feature type="transmembrane region" description="Helical" evidence="7">
    <location>
        <begin position="288"/>
        <end position="307"/>
    </location>
</feature>
<organism evidence="9 10">
    <name type="scientific">Candidatus Doudnabacteria bacterium RIFCSPHIGHO2_01_FULL_46_24</name>
    <dbReference type="NCBI Taxonomy" id="1817825"/>
    <lineage>
        <taxon>Bacteria</taxon>
        <taxon>Candidatus Doudnaibacteriota</taxon>
    </lineage>
</organism>
<name>A0A1F5NT27_9BACT</name>
<dbReference type="Proteomes" id="UP000178892">
    <property type="component" value="Unassembled WGS sequence"/>
</dbReference>
<protein>
    <recommendedName>
        <fullName evidence="8">Major facilitator superfamily (MFS) profile domain-containing protein</fullName>
    </recommendedName>
</protein>
<feature type="transmembrane region" description="Helical" evidence="7">
    <location>
        <begin position="79"/>
        <end position="96"/>
    </location>
</feature>
<evidence type="ECO:0000313" key="9">
    <source>
        <dbReference type="EMBL" id="OGE80788.1"/>
    </source>
</evidence>
<comment type="subcellular location">
    <subcellularLocation>
        <location evidence="1">Cell membrane</location>
        <topology evidence="1">Multi-pass membrane protein</topology>
    </subcellularLocation>
</comment>
<feature type="transmembrane region" description="Helical" evidence="7">
    <location>
        <begin position="48"/>
        <end position="72"/>
    </location>
</feature>
<keyword evidence="3" id="KW-1003">Cell membrane</keyword>
<feature type="transmembrane region" description="Helical" evidence="7">
    <location>
        <begin position="258"/>
        <end position="276"/>
    </location>
</feature>
<dbReference type="Gene3D" id="1.20.1250.20">
    <property type="entry name" value="MFS general substrate transporter like domains"/>
    <property type="match status" value="1"/>
</dbReference>
<dbReference type="GO" id="GO:0005886">
    <property type="term" value="C:plasma membrane"/>
    <property type="evidence" value="ECO:0007669"/>
    <property type="project" value="UniProtKB-SubCell"/>
</dbReference>
<keyword evidence="5 7" id="KW-1133">Transmembrane helix</keyword>
<sequence length="406" mass="44518">MTLVAYLSVLKNTDFTKLWVSQLCSQLTNFLLSYAVLIKVFRLTESSLAVSLIILSFGAATLVFGAFAGVYADRFDRKWIMTIVNFAQAAVLGLFLLSENNFWALAGVTFLYSSLNQFYLPSEAPSIPNLVKKEQVLIANSYFSFTANGSMVLGFAAAGPIVSYFGFQAIFFIGMVLLGIAGIATLSLPALKPNLPKFEFLENVWHEFKGGVRYFWNDQFLHFPLIALILGQLINGILIMLAPVFVDRWLGLNLESGSFLVIAPLGLGILLGALSLGFQNRFFSRHRLVAIGFAGMGLMIASFGLLNDLPFRFAYYFAAGLLAGFFNAHIFAPAHALLQTYANETARGRIYGALYVFLQASATLPTVLVGAWADAVSLKVIFLSLGLLMLLFAYGFYRTSLTKSSA</sequence>
<dbReference type="PROSITE" id="PS50850">
    <property type="entry name" value="MFS"/>
    <property type="match status" value="1"/>
</dbReference>
<evidence type="ECO:0000256" key="7">
    <source>
        <dbReference type="SAM" id="Phobius"/>
    </source>
</evidence>
<feature type="transmembrane region" description="Helical" evidence="7">
    <location>
        <begin position="350"/>
        <end position="372"/>
    </location>
</feature>
<evidence type="ECO:0000256" key="6">
    <source>
        <dbReference type="ARBA" id="ARBA00023136"/>
    </source>
</evidence>
<keyword evidence="2" id="KW-0813">Transport</keyword>
<dbReference type="SUPFAM" id="SSF103473">
    <property type="entry name" value="MFS general substrate transporter"/>
    <property type="match status" value="1"/>
</dbReference>
<dbReference type="PANTHER" id="PTHR43266:SF2">
    <property type="entry name" value="MAJOR FACILITATOR SUPERFAMILY (MFS) PROFILE DOMAIN-CONTAINING PROTEIN"/>
    <property type="match status" value="1"/>
</dbReference>
<feature type="transmembrane region" description="Helical" evidence="7">
    <location>
        <begin position="378"/>
        <end position="397"/>
    </location>
</feature>
<comment type="caution">
    <text evidence="9">The sequence shown here is derived from an EMBL/GenBank/DDBJ whole genome shotgun (WGS) entry which is preliminary data.</text>
</comment>
<evidence type="ECO:0000256" key="4">
    <source>
        <dbReference type="ARBA" id="ARBA00022692"/>
    </source>
</evidence>
<evidence type="ECO:0000256" key="3">
    <source>
        <dbReference type="ARBA" id="ARBA00022475"/>
    </source>
</evidence>
<reference evidence="9 10" key="1">
    <citation type="journal article" date="2016" name="Nat. Commun.">
        <title>Thousands of microbial genomes shed light on interconnected biogeochemical processes in an aquifer system.</title>
        <authorList>
            <person name="Anantharaman K."/>
            <person name="Brown C.T."/>
            <person name="Hug L.A."/>
            <person name="Sharon I."/>
            <person name="Castelle C.J."/>
            <person name="Probst A.J."/>
            <person name="Thomas B.C."/>
            <person name="Singh A."/>
            <person name="Wilkins M.J."/>
            <person name="Karaoz U."/>
            <person name="Brodie E.L."/>
            <person name="Williams K.H."/>
            <person name="Hubbard S.S."/>
            <person name="Banfield J.F."/>
        </authorList>
    </citation>
    <scope>NUCLEOTIDE SEQUENCE [LARGE SCALE GENOMIC DNA]</scope>
</reference>